<protein>
    <submittedName>
        <fullName evidence="1">Uncharacterized protein</fullName>
    </submittedName>
</protein>
<dbReference type="eggNOG" id="ENOG5032UGQ">
    <property type="taxonomic scope" value="Bacteria"/>
</dbReference>
<dbReference type="AlphaFoldDB" id="A0A1G4VJ07"/>
<sequence length="136" mass="15522">MQTNFKFLTNQLITVENPTAQKLINKIQIDLFKNGFNADTLITDLKKLREYALEEQNPVLVKAIRLTYEHIEANNAFLIAIPDDEPIEGFDGASTNVTENATNMESLEYLISLFADLKNKNNFADLKEYNKAFLAF</sequence>
<proteinExistence type="predicted"/>
<accession>A0A1G4VJ07</accession>
<dbReference type="Proteomes" id="UP000182124">
    <property type="component" value="Unassembled WGS sequence"/>
</dbReference>
<evidence type="ECO:0000313" key="2">
    <source>
        <dbReference type="Proteomes" id="UP000182124"/>
    </source>
</evidence>
<organism evidence="1 2">
    <name type="scientific">Flavobacterium saliperosum</name>
    <dbReference type="NCBI Taxonomy" id="329186"/>
    <lineage>
        <taxon>Bacteria</taxon>
        <taxon>Pseudomonadati</taxon>
        <taxon>Bacteroidota</taxon>
        <taxon>Flavobacteriia</taxon>
        <taxon>Flavobacteriales</taxon>
        <taxon>Flavobacteriaceae</taxon>
        <taxon>Flavobacterium</taxon>
    </lineage>
</organism>
<dbReference type="EMBL" id="FMTY01000002">
    <property type="protein sequence ID" value="SCX07500.1"/>
    <property type="molecule type" value="Genomic_DNA"/>
</dbReference>
<name>A0A1G4VJ07_9FLAO</name>
<dbReference type="STRING" id="329186.SAMN02927925_01180"/>
<reference evidence="1 2" key="1">
    <citation type="submission" date="2016-10" db="EMBL/GenBank/DDBJ databases">
        <authorList>
            <person name="de Groot N.N."/>
        </authorList>
    </citation>
    <scope>NUCLEOTIDE SEQUENCE [LARGE SCALE GENOMIC DNA]</scope>
    <source>
        <strain evidence="1 2">CGMCC 1.3801</strain>
    </source>
</reference>
<gene>
    <name evidence="1" type="ORF">SAMN02927925_01180</name>
</gene>
<evidence type="ECO:0000313" key="1">
    <source>
        <dbReference type="EMBL" id="SCX07500.1"/>
    </source>
</evidence>